<dbReference type="EMBL" id="CP146256">
    <property type="protein sequence ID" value="XAH75407.1"/>
    <property type="molecule type" value="Genomic_DNA"/>
</dbReference>
<organism evidence="11 12">
    <name type="scientific">Kineothrix sedimenti</name>
    <dbReference type="NCBI Taxonomy" id="3123317"/>
    <lineage>
        <taxon>Bacteria</taxon>
        <taxon>Bacillati</taxon>
        <taxon>Bacillota</taxon>
        <taxon>Clostridia</taxon>
        <taxon>Lachnospirales</taxon>
        <taxon>Lachnospiraceae</taxon>
        <taxon>Kineothrix</taxon>
    </lineage>
</organism>
<feature type="transmembrane region" description="Helical" evidence="9">
    <location>
        <begin position="150"/>
        <end position="171"/>
    </location>
</feature>
<dbReference type="PANTHER" id="PTHR32243:SF50">
    <property type="entry name" value="MALTOSE_MALTODEXTRIN TRANSPORT SYSTEM PERMEASE PROTEIN MALG"/>
    <property type="match status" value="1"/>
</dbReference>
<feature type="transmembrane region" description="Helical" evidence="9">
    <location>
        <begin position="122"/>
        <end position="144"/>
    </location>
</feature>
<evidence type="ECO:0000256" key="3">
    <source>
        <dbReference type="ARBA" id="ARBA00022448"/>
    </source>
</evidence>
<accession>A0ABZ3EYS8</accession>
<proteinExistence type="inferred from homology"/>
<dbReference type="InterPro" id="IPR035906">
    <property type="entry name" value="MetI-like_sf"/>
</dbReference>
<evidence type="ECO:0000256" key="8">
    <source>
        <dbReference type="ARBA" id="ARBA00023136"/>
    </source>
</evidence>
<evidence type="ECO:0000313" key="11">
    <source>
        <dbReference type="EMBL" id="XAH75407.1"/>
    </source>
</evidence>
<name>A0ABZ3EYS8_9FIRM</name>
<dbReference type="Gene3D" id="1.10.3720.10">
    <property type="entry name" value="MetI-like"/>
    <property type="match status" value="1"/>
</dbReference>
<feature type="transmembrane region" description="Helical" evidence="9">
    <location>
        <begin position="20"/>
        <end position="45"/>
    </location>
</feature>
<dbReference type="PANTHER" id="PTHR32243">
    <property type="entry name" value="MALTOSE TRANSPORT SYSTEM PERMEASE-RELATED"/>
    <property type="match status" value="1"/>
</dbReference>
<protein>
    <submittedName>
        <fullName evidence="11">ABC transporter permease subunit</fullName>
    </submittedName>
</protein>
<evidence type="ECO:0000256" key="1">
    <source>
        <dbReference type="ARBA" id="ARBA00004651"/>
    </source>
</evidence>
<gene>
    <name evidence="11" type="ORF">V6984_06525</name>
</gene>
<keyword evidence="12" id="KW-1185">Reference proteome</keyword>
<dbReference type="CDD" id="cd06261">
    <property type="entry name" value="TM_PBP2"/>
    <property type="match status" value="1"/>
</dbReference>
<dbReference type="Proteomes" id="UP001451571">
    <property type="component" value="Chromosome"/>
</dbReference>
<keyword evidence="5" id="KW-0762">Sugar transport</keyword>
<reference evidence="11 12" key="1">
    <citation type="submission" date="2024-02" db="EMBL/GenBank/DDBJ databases">
        <title>Bacterial strain from lacustrine sediment.</title>
        <authorList>
            <person name="Petit C."/>
            <person name="Fadhlaoui K."/>
        </authorList>
    </citation>
    <scope>NUCLEOTIDE SEQUENCE [LARGE SCALE GENOMIC DNA]</scope>
    <source>
        <strain evidence="11 12">IPX-CK</strain>
    </source>
</reference>
<keyword evidence="6 9" id="KW-0812">Transmembrane</keyword>
<sequence length="288" mass="32739">MRAKQNRSKVNLLHSLGRIFDMGITYIILLAVSFLFFFPCLWLILASFSESGTIYSFDGFFPRAYSLASFQRLFTDTAMYNYPRWFTNTLFIAVGSCILGTFLVILTAYTMSRFEFKARKPIMKTTMVLSMFPSFMGMIVVYLLMTQFNLINHLWGLILIYSAGAPMGYLTQKGFFDTIPRAIDEAARIDGATNFQVFTKINLPLSRPIIVYTLLTSFTWPWSDFILPKLLLKEKDLYTVAVGLMSLDETEFARFAAGSVFIAVPIVLLYFFLVKNMVKGMAEGAVKG</sequence>
<evidence type="ECO:0000256" key="6">
    <source>
        <dbReference type="ARBA" id="ARBA00022692"/>
    </source>
</evidence>
<dbReference type="InterPro" id="IPR050901">
    <property type="entry name" value="BP-dep_ABC_trans_perm"/>
</dbReference>
<evidence type="ECO:0000256" key="4">
    <source>
        <dbReference type="ARBA" id="ARBA00022475"/>
    </source>
</evidence>
<keyword evidence="8 9" id="KW-0472">Membrane</keyword>
<dbReference type="PROSITE" id="PS50928">
    <property type="entry name" value="ABC_TM1"/>
    <property type="match status" value="1"/>
</dbReference>
<dbReference type="InterPro" id="IPR000515">
    <property type="entry name" value="MetI-like"/>
</dbReference>
<evidence type="ECO:0000313" key="12">
    <source>
        <dbReference type="Proteomes" id="UP001451571"/>
    </source>
</evidence>
<feature type="transmembrane region" description="Helical" evidence="9">
    <location>
        <begin position="252"/>
        <end position="273"/>
    </location>
</feature>
<keyword evidence="7 9" id="KW-1133">Transmembrane helix</keyword>
<comment type="similarity">
    <text evidence="2">Belongs to the binding-protein-dependent transport system permease family. MalFG subfamily.</text>
</comment>
<evidence type="ECO:0000256" key="9">
    <source>
        <dbReference type="RuleBase" id="RU363032"/>
    </source>
</evidence>
<evidence type="ECO:0000256" key="5">
    <source>
        <dbReference type="ARBA" id="ARBA00022597"/>
    </source>
</evidence>
<dbReference type="SUPFAM" id="SSF161098">
    <property type="entry name" value="MetI-like"/>
    <property type="match status" value="1"/>
</dbReference>
<evidence type="ECO:0000256" key="7">
    <source>
        <dbReference type="ARBA" id="ARBA00022989"/>
    </source>
</evidence>
<dbReference type="Pfam" id="PF00528">
    <property type="entry name" value="BPD_transp_1"/>
    <property type="match status" value="1"/>
</dbReference>
<feature type="transmembrane region" description="Helical" evidence="9">
    <location>
        <begin position="89"/>
        <end position="110"/>
    </location>
</feature>
<keyword evidence="3 9" id="KW-0813">Transport</keyword>
<feature type="transmembrane region" description="Helical" evidence="9">
    <location>
        <begin position="209"/>
        <end position="232"/>
    </location>
</feature>
<dbReference type="RefSeq" id="WP_342758968.1">
    <property type="nucleotide sequence ID" value="NZ_CP146256.1"/>
</dbReference>
<feature type="domain" description="ABC transmembrane type-1" evidence="10">
    <location>
        <begin position="86"/>
        <end position="273"/>
    </location>
</feature>
<evidence type="ECO:0000259" key="10">
    <source>
        <dbReference type="PROSITE" id="PS50928"/>
    </source>
</evidence>
<comment type="subcellular location">
    <subcellularLocation>
        <location evidence="1 9">Cell membrane</location>
        <topology evidence="1 9">Multi-pass membrane protein</topology>
    </subcellularLocation>
</comment>
<evidence type="ECO:0000256" key="2">
    <source>
        <dbReference type="ARBA" id="ARBA00009047"/>
    </source>
</evidence>
<keyword evidence="4" id="KW-1003">Cell membrane</keyword>